<protein>
    <submittedName>
        <fullName evidence="2">Uncharacterized protein</fullName>
    </submittedName>
</protein>
<accession>A0A1H2THW2</accession>
<dbReference type="RefSeq" id="WP_074686295.1">
    <property type="nucleotide sequence ID" value="NZ_FNNF01000014.1"/>
</dbReference>
<comment type="similarity">
    <text evidence="1">Belongs to the UPF0178 family.</text>
</comment>
<dbReference type="eggNOG" id="COG1671">
    <property type="taxonomic scope" value="Bacteria"/>
</dbReference>
<dbReference type="PANTHER" id="PTHR35146">
    <property type="entry name" value="UPF0178 PROTEIN YAII"/>
    <property type="match status" value="1"/>
</dbReference>
<sequence>MRLLIDGDACPNKEELYQLALDYNIEMIVFCDYSHIINGEYETIYCDVGHDEVDQIIYKEAHRDDIIITQDYGLASLLILKGASVIHVNGFILDEDNIYSYLASRYESAKARRSKKKIKQMKKRSSDMQENLLSCVKFTIESHN</sequence>
<dbReference type="Pfam" id="PF02639">
    <property type="entry name" value="DUF188"/>
    <property type="match status" value="1"/>
</dbReference>
<dbReference type="OrthoDB" id="9798918at2"/>
<evidence type="ECO:0000313" key="3">
    <source>
        <dbReference type="Proteomes" id="UP000182429"/>
    </source>
</evidence>
<organism evidence="2 3">
    <name type="scientific">Kandleria vitulina</name>
    <dbReference type="NCBI Taxonomy" id="1630"/>
    <lineage>
        <taxon>Bacteria</taxon>
        <taxon>Bacillati</taxon>
        <taxon>Bacillota</taxon>
        <taxon>Erysipelotrichia</taxon>
        <taxon>Erysipelotrichales</taxon>
        <taxon>Coprobacillaceae</taxon>
        <taxon>Kandleria</taxon>
    </lineage>
</organism>
<evidence type="ECO:0000256" key="1">
    <source>
        <dbReference type="ARBA" id="ARBA00008522"/>
    </source>
</evidence>
<dbReference type="EMBL" id="FNNF01000014">
    <property type="protein sequence ID" value="SDW43533.1"/>
    <property type="molecule type" value="Genomic_DNA"/>
</dbReference>
<dbReference type="Proteomes" id="UP000182429">
    <property type="component" value="Unassembled WGS sequence"/>
</dbReference>
<dbReference type="STRING" id="1630.SAMN05216514_101166"/>
<dbReference type="InterPro" id="IPR003791">
    <property type="entry name" value="UPF0178"/>
</dbReference>
<evidence type="ECO:0000313" key="2">
    <source>
        <dbReference type="EMBL" id="SDW43533.1"/>
    </source>
</evidence>
<dbReference type="AlphaFoldDB" id="A0A1H2THW2"/>
<reference evidence="2 3" key="1">
    <citation type="submission" date="2016-10" db="EMBL/GenBank/DDBJ databases">
        <authorList>
            <person name="de Groot N.N."/>
        </authorList>
    </citation>
    <scope>NUCLEOTIDE SEQUENCE [LARGE SCALE GENOMIC DNA]</scope>
    <source>
        <strain evidence="2 3">S3b</strain>
    </source>
</reference>
<gene>
    <name evidence="2" type="ORF">SAMN04487759_1148</name>
</gene>
<name>A0A1H2THW2_9FIRM</name>
<dbReference type="PANTHER" id="PTHR35146:SF1">
    <property type="entry name" value="UPF0178 PROTEIN YAII"/>
    <property type="match status" value="1"/>
</dbReference>
<proteinExistence type="inferred from homology"/>